<dbReference type="InterPro" id="IPR002213">
    <property type="entry name" value="UDP_glucos_trans"/>
</dbReference>
<evidence type="ECO:0000313" key="3">
    <source>
        <dbReference type="Proteomes" id="UP001341840"/>
    </source>
</evidence>
<dbReference type="PANTHER" id="PTHR48045">
    <property type="entry name" value="UDP-GLYCOSYLTRANSFERASE 72B1"/>
    <property type="match status" value="1"/>
</dbReference>
<gene>
    <name evidence="2" type="ORF">PIB30_041143</name>
</gene>
<dbReference type="CDD" id="cd03784">
    <property type="entry name" value="GT1_Gtf-like"/>
    <property type="match status" value="1"/>
</dbReference>
<accession>A0ABU6SF16</accession>
<sequence length="211" mass="23881">MKPRWIRWLDEKLEHKASVLYVSFGSQPDVSHEQLEEIAFGLEESSVSFLWVITKENWDLPEGFEERVKSKGIVVREWVDQKEILMHESVRGFLNHCGWNSVLESVCAGVPILVWPLAADHHLAAKLVVEEIRVGLRVETSDGSVRGFVRREGLKKTVMELMEGEKGKEAMKKVSELACMAKKAVEESGSSWSNLESLLQEMCVTEGEGKI</sequence>
<dbReference type="Proteomes" id="UP001341840">
    <property type="component" value="Unassembled WGS sequence"/>
</dbReference>
<dbReference type="PANTHER" id="PTHR48045:SF34">
    <property type="entry name" value="ISOFLAVONE 7-O-GLUCOSYLTRANSFERASE 1-LIKE"/>
    <property type="match status" value="1"/>
</dbReference>
<dbReference type="Gene3D" id="3.40.50.2000">
    <property type="entry name" value="Glycogen Phosphorylase B"/>
    <property type="match status" value="1"/>
</dbReference>
<dbReference type="EMBL" id="JASCZI010060641">
    <property type="protein sequence ID" value="MED6134892.1"/>
    <property type="molecule type" value="Genomic_DNA"/>
</dbReference>
<evidence type="ECO:0000313" key="2">
    <source>
        <dbReference type="EMBL" id="MED6134892.1"/>
    </source>
</evidence>
<protein>
    <submittedName>
        <fullName evidence="2">Uncharacterized protein</fullName>
    </submittedName>
</protein>
<evidence type="ECO:0000256" key="1">
    <source>
        <dbReference type="ARBA" id="ARBA00022679"/>
    </source>
</evidence>
<organism evidence="2 3">
    <name type="scientific">Stylosanthes scabra</name>
    <dbReference type="NCBI Taxonomy" id="79078"/>
    <lineage>
        <taxon>Eukaryota</taxon>
        <taxon>Viridiplantae</taxon>
        <taxon>Streptophyta</taxon>
        <taxon>Embryophyta</taxon>
        <taxon>Tracheophyta</taxon>
        <taxon>Spermatophyta</taxon>
        <taxon>Magnoliopsida</taxon>
        <taxon>eudicotyledons</taxon>
        <taxon>Gunneridae</taxon>
        <taxon>Pentapetalae</taxon>
        <taxon>rosids</taxon>
        <taxon>fabids</taxon>
        <taxon>Fabales</taxon>
        <taxon>Fabaceae</taxon>
        <taxon>Papilionoideae</taxon>
        <taxon>50 kb inversion clade</taxon>
        <taxon>dalbergioids sensu lato</taxon>
        <taxon>Dalbergieae</taxon>
        <taxon>Pterocarpus clade</taxon>
        <taxon>Stylosanthes</taxon>
    </lineage>
</organism>
<dbReference type="SUPFAM" id="SSF53756">
    <property type="entry name" value="UDP-Glycosyltransferase/glycogen phosphorylase"/>
    <property type="match status" value="1"/>
</dbReference>
<proteinExistence type="predicted"/>
<keyword evidence="1" id="KW-0808">Transferase</keyword>
<reference evidence="2 3" key="1">
    <citation type="journal article" date="2023" name="Plants (Basel)">
        <title>Bridging the Gap: Combining Genomics and Transcriptomics Approaches to Understand Stylosanthes scabra, an Orphan Legume from the Brazilian Caatinga.</title>
        <authorList>
            <person name="Ferreira-Neto J.R.C."/>
            <person name="da Silva M.D."/>
            <person name="Binneck E."/>
            <person name="de Melo N.F."/>
            <person name="da Silva R.H."/>
            <person name="de Melo A.L.T.M."/>
            <person name="Pandolfi V."/>
            <person name="Bustamante F.O."/>
            <person name="Brasileiro-Vidal A.C."/>
            <person name="Benko-Iseppon A.M."/>
        </authorList>
    </citation>
    <scope>NUCLEOTIDE SEQUENCE [LARGE SCALE GENOMIC DNA]</scope>
    <source>
        <tissue evidence="2">Leaves</tissue>
    </source>
</reference>
<name>A0ABU6SF16_9FABA</name>
<dbReference type="Pfam" id="PF00201">
    <property type="entry name" value="UDPGT"/>
    <property type="match status" value="1"/>
</dbReference>
<comment type="caution">
    <text evidence="2">The sequence shown here is derived from an EMBL/GenBank/DDBJ whole genome shotgun (WGS) entry which is preliminary data.</text>
</comment>
<keyword evidence="3" id="KW-1185">Reference proteome</keyword>